<dbReference type="AlphaFoldDB" id="A0A975DGM8"/>
<evidence type="ECO:0000313" key="1">
    <source>
        <dbReference type="EMBL" id="QTH70865.1"/>
    </source>
</evidence>
<gene>
    <name evidence="1" type="ORF">J5O05_13325</name>
</gene>
<name>A0A975DGM8_9GAMM</name>
<dbReference type="GO" id="GO:0016791">
    <property type="term" value="F:phosphatase activity"/>
    <property type="evidence" value="ECO:0007669"/>
    <property type="project" value="TreeGrafter"/>
</dbReference>
<dbReference type="Proteomes" id="UP000664904">
    <property type="component" value="Chromosome"/>
</dbReference>
<keyword evidence="2" id="KW-1185">Reference proteome</keyword>
<dbReference type="InterPro" id="IPR029033">
    <property type="entry name" value="His_PPase_superfam"/>
</dbReference>
<organism evidence="1 2">
    <name type="scientific">Pseudoalteromonas xiamenensis</name>
    <dbReference type="NCBI Taxonomy" id="882626"/>
    <lineage>
        <taxon>Bacteria</taxon>
        <taxon>Pseudomonadati</taxon>
        <taxon>Pseudomonadota</taxon>
        <taxon>Gammaproteobacteria</taxon>
        <taxon>Alteromonadales</taxon>
        <taxon>Pseudoalteromonadaceae</taxon>
        <taxon>Pseudoalteromonas</taxon>
    </lineage>
</organism>
<dbReference type="PANTHER" id="PTHR48100">
    <property type="entry name" value="BROAD-SPECIFICITY PHOSPHATASE YOR283W-RELATED"/>
    <property type="match status" value="1"/>
</dbReference>
<dbReference type="InterPro" id="IPR050275">
    <property type="entry name" value="PGM_Phosphatase"/>
</dbReference>
<proteinExistence type="predicted"/>
<dbReference type="Gene3D" id="3.40.50.1240">
    <property type="entry name" value="Phosphoglycerate mutase-like"/>
    <property type="match status" value="1"/>
</dbReference>
<protein>
    <submittedName>
        <fullName evidence="1">Histidine phosphatase family protein</fullName>
    </submittedName>
</protein>
<evidence type="ECO:0000313" key="2">
    <source>
        <dbReference type="Proteomes" id="UP000664904"/>
    </source>
</evidence>
<accession>A0A975DGM8</accession>
<dbReference type="InterPro" id="IPR013078">
    <property type="entry name" value="His_Pase_superF_clade-1"/>
</dbReference>
<dbReference type="SUPFAM" id="SSF53254">
    <property type="entry name" value="Phosphoglycerate mutase-like"/>
    <property type="match status" value="1"/>
</dbReference>
<dbReference type="Pfam" id="PF00300">
    <property type="entry name" value="His_Phos_1"/>
    <property type="match status" value="1"/>
</dbReference>
<sequence>MKLHFIRHAQPATKGVLLGRTNAHLQYPVEFSRYAKSLIGSRFDTIYVSPLERTQQTMDALNVSGDVVFDSTIVECDFGHWDGITYEWLWKHQPQIGQFWSDPWSVTPPAGETMVSFATRCHGFLKRLLNTCKADENVLVISHAGVLKFVYFYVLGIEKPSGTQLASIEFNYLTGFSLDVYIDEQGVRWPKVVF</sequence>
<dbReference type="CDD" id="cd07067">
    <property type="entry name" value="HP_PGM_like"/>
    <property type="match status" value="1"/>
</dbReference>
<dbReference type="EMBL" id="CP072133">
    <property type="protein sequence ID" value="QTH70865.1"/>
    <property type="molecule type" value="Genomic_DNA"/>
</dbReference>
<dbReference type="RefSeq" id="WP_208842454.1">
    <property type="nucleotide sequence ID" value="NZ_CP072133.1"/>
</dbReference>
<reference evidence="1" key="1">
    <citation type="submission" date="2021-03" db="EMBL/GenBank/DDBJ databases">
        <title>Complete Genome of Pseudoalteromonas xiamenensis STKMTI.2, a new potential marine bacterium producing anti-Vibrio compounds.</title>
        <authorList>
            <person name="Handayani D.P."/>
            <person name="Isnansetyo A."/>
            <person name="Istiqomah I."/>
            <person name="Jumina J."/>
        </authorList>
    </citation>
    <scope>NUCLEOTIDE SEQUENCE</scope>
    <source>
        <strain evidence="1">STKMTI.2</strain>
    </source>
</reference>
<dbReference type="KEGG" id="pxi:J5O05_13325"/>